<dbReference type="Gene3D" id="1.10.101.10">
    <property type="entry name" value="PGBD-like superfamily/PGBD"/>
    <property type="match status" value="1"/>
</dbReference>
<evidence type="ECO:0000313" key="3">
    <source>
        <dbReference type="Proteomes" id="UP000053413"/>
    </source>
</evidence>
<reference evidence="3" key="1">
    <citation type="submission" date="2015-10" db="EMBL/GenBank/DDBJ databases">
        <authorList>
            <person name="Ju K.-S."/>
            <person name="Doroghazi J.R."/>
            <person name="Metcalf W.W."/>
        </authorList>
    </citation>
    <scope>NUCLEOTIDE SEQUENCE [LARGE SCALE GENOMIC DNA]</scope>
    <source>
        <strain evidence="3">NRRL F-8817</strain>
    </source>
</reference>
<dbReference type="RefSeq" id="WP_059147267.1">
    <property type="nucleotide sequence ID" value="NZ_LLZJ01000384.1"/>
</dbReference>
<dbReference type="Gene3D" id="3.20.20.80">
    <property type="entry name" value="Glycosidases"/>
    <property type="match status" value="1"/>
</dbReference>
<accession>A0A0X3VSD3</accession>
<organism evidence="2 3">
    <name type="scientific">Streptomyces violaceusniger</name>
    <dbReference type="NCBI Taxonomy" id="68280"/>
    <lineage>
        <taxon>Bacteria</taxon>
        <taxon>Bacillati</taxon>
        <taxon>Actinomycetota</taxon>
        <taxon>Actinomycetes</taxon>
        <taxon>Kitasatosporales</taxon>
        <taxon>Streptomycetaceae</taxon>
        <taxon>Streptomyces</taxon>
        <taxon>Streptomyces violaceusniger group</taxon>
    </lineage>
</organism>
<dbReference type="InterPro" id="IPR017853">
    <property type="entry name" value="GH"/>
</dbReference>
<evidence type="ECO:0000313" key="2">
    <source>
        <dbReference type="EMBL" id="KUL47625.1"/>
    </source>
</evidence>
<sequence length="789" mass="86690">MDDKVLAAQKWVNKTYAGVSGYTRCPEDGRTGWATMYSLTMGLQKELGISPVVANFGAGTLAKLTAHGSIGPDEPNVNIRKIVQHAMFCKGYWGGDGEGNFDLLMAESVAAFKTDAGLGETSGMVQPKIFKALLTMDAYVLLAGGSEKVQSIQRWLNGRYVNKSTFFIGPCDGHFSRDVQQALMKAIQYEVGIPEDQATGVFGPGTQAGLKSHPVAQGDSGIFVQLFSAACVFNEPVNDGVSTYVTSFKSAFDSSLKEFVEQFQRFSVLDVTGRGDYQTWAQLLISTGDPERPVDASDTRYTITASRAKALYDAGYRAVGRYLYQPPDSIDKYIKPGELQDMFSAGLRVVPIFQDNGRLLSDFTYTKGFQHGLLAHERATFYGYNRSTVIYFAVDYDATNDQIASNIIPSFNGVSAGLANKGKRFVHGVYGSRNVCAQVTKETYARHSYVSGMSTGFSGNLGFPLPANWAFNQIKEFKFAPDFDLDKVAHRAGTDFGQGSVNKQTSPADDFIAYIERLYGLAVDYGKGDPSRLVMEYVRHVTYANFAWWALIGDPDKDFIKYANGRDAFVWDEFKDPFTGYHIGAEHMLATCNAHYVKPQPSNPLRVNAGDVGGWGGDIITLYGEWRRDSDSYSSGYTYCEDKFAKIGVDSTFGFNDLLEDADGYLISERVRGGQDIVTAVRNHYRGSGGLTRIGDFLTKRFSGLASTATDMARNMLTMSDDPTIALGRAKLIYGIAGYDTLLPEMLPADKLTEFCRGFADSLLARAGQEGLKKATYLANQKKNLRDSQ</sequence>
<name>A0A0X3VSD3_STRVO</name>
<evidence type="ECO:0000259" key="1">
    <source>
        <dbReference type="Pfam" id="PF08924"/>
    </source>
</evidence>
<dbReference type="SUPFAM" id="SSF51445">
    <property type="entry name" value="(Trans)glycosidases"/>
    <property type="match status" value="1"/>
</dbReference>
<dbReference type="InterPro" id="IPR015020">
    <property type="entry name" value="Rv2525c-like_Glyco_Hydro-like"/>
</dbReference>
<dbReference type="InterPro" id="IPR036366">
    <property type="entry name" value="PGBDSf"/>
</dbReference>
<gene>
    <name evidence="2" type="ORF">ADL28_31970</name>
</gene>
<dbReference type="EMBL" id="LLZJ01000384">
    <property type="protein sequence ID" value="KUL47625.1"/>
    <property type="molecule type" value="Genomic_DNA"/>
</dbReference>
<dbReference type="CDD" id="cd06418">
    <property type="entry name" value="GH25_BacA-like"/>
    <property type="match status" value="1"/>
</dbReference>
<dbReference type="Pfam" id="PF08924">
    <property type="entry name" value="Rv2525c_GlyHyd-like"/>
    <property type="match status" value="1"/>
</dbReference>
<comment type="caution">
    <text evidence="2">The sequence shown here is derived from an EMBL/GenBank/DDBJ whole genome shotgun (WGS) entry which is preliminary data.</text>
</comment>
<protein>
    <recommendedName>
        <fullName evidence="1">Rv2525c-like glycoside hydrolase-like domain-containing protein</fullName>
    </recommendedName>
</protein>
<feature type="domain" description="Rv2525c-like glycoside hydrolase-like" evidence="1">
    <location>
        <begin position="310"/>
        <end position="474"/>
    </location>
</feature>
<dbReference type="Proteomes" id="UP000053413">
    <property type="component" value="Unassembled WGS sequence"/>
</dbReference>
<proteinExistence type="predicted"/>
<dbReference type="OrthoDB" id="1795295at2"/>
<dbReference type="AlphaFoldDB" id="A0A0X3VSD3"/>